<dbReference type="PANTHER" id="PTHR11596:SF5">
    <property type="entry name" value="ALKALINE PHOSPHATASE"/>
    <property type="match status" value="1"/>
</dbReference>
<dbReference type="EMBL" id="FXUG01000008">
    <property type="protein sequence ID" value="SMP63912.1"/>
    <property type="molecule type" value="Genomic_DNA"/>
</dbReference>
<dbReference type="InterPro" id="IPR001952">
    <property type="entry name" value="Alkaline_phosphatase"/>
</dbReference>
<dbReference type="RefSeq" id="WP_283433517.1">
    <property type="nucleotide sequence ID" value="NZ_FXUG01000008.1"/>
</dbReference>
<evidence type="ECO:0000313" key="2">
    <source>
        <dbReference type="EMBL" id="SMP63912.1"/>
    </source>
</evidence>
<dbReference type="Gene3D" id="3.40.720.10">
    <property type="entry name" value="Alkaline Phosphatase, subunit A"/>
    <property type="match status" value="1"/>
</dbReference>
<name>A0ABY1Q9A1_9BACT</name>
<dbReference type="InterPro" id="IPR017850">
    <property type="entry name" value="Alkaline_phosphatase_core_sf"/>
</dbReference>
<keyword evidence="3" id="KW-1185">Reference proteome</keyword>
<dbReference type="Pfam" id="PF00245">
    <property type="entry name" value="Alk_phosphatase"/>
    <property type="match status" value="1"/>
</dbReference>
<proteinExistence type="predicted"/>
<evidence type="ECO:0000313" key="3">
    <source>
        <dbReference type="Proteomes" id="UP001158067"/>
    </source>
</evidence>
<evidence type="ECO:0000256" key="1">
    <source>
        <dbReference type="ARBA" id="ARBA00022553"/>
    </source>
</evidence>
<sequence>MSHVSSSHFLSVWRCDLRAMLAILVIQCLIASTNAGTTHAQDAGTKILVADTTTAPAPPTSEAKTDTALLEQTGEIAAGEASTDSQSSNDPLREMQTSAMENQSAAWGHWGDQANKYSAWKEHSNRLVPLYTFGMTLDSLREPGSLYADDARLEERYGYMPQSTSNPNALYHDQTDVYQLQQLAVAQGKKHIILMIFDGMDWQTTRNAAIYRNQADLYDSGRGRGLAFQDYRGTVTDYTFIVSSPGLGGAEFDVDSQLVVSSNQDSMGGFDPKLAGPLPWHERMSSYPIGGDRALPHSVTDSAASAASMMSGIKTYNGSINCKVDGTQAEPIGRCLQEQGFAIGAVSSVPVSHATPASTYANNVSRKDYQDLSRDLVGLPSSAHRKNPLPGADVVIGSGWGEMADKPKLQGNNFLPGNEYLHESDLKKLEERGDYVIAKRTSGVRGSELLREAAHTAAQSHKRLLGFFGSKGGHLPFATADGNYNPTMDAYGIENYSQADLAENPTLADMTDAALQVLSAPQQNQTANANKELDAGPRPFWLLVECGDVDWANHANNLDSSIGAVYSGEDAFKTVVRWVESNDAWEDTVVFVTSDHGHYFHLDDPQAIADAAALSSTNKVSE</sequence>
<dbReference type="SUPFAM" id="SSF53649">
    <property type="entry name" value="Alkaline phosphatase-like"/>
    <property type="match status" value="1"/>
</dbReference>
<protein>
    <submittedName>
        <fullName evidence="2">Alkaline phosphatase</fullName>
    </submittedName>
</protein>
<dbReference type="SMART" id="SM00098">
    <property type="entry name" value="alkPPc"/>
    <property type="match status" value="1"/>
</dbReference>
<dbReference type="PANTHER" id="PTHR11596">
    <property type="entry name" value="ALKALINE PHOSPHATASE"/>
    <property type="match status" value="1"/>
</dbReference>
<dbReference type="Proteomes" id="UP001158067">
    <property type="component" value="Unassembled WGS sequence"/>
</dbReference>
<accession>A0ABY1Q9A1</accession>
<reference evidence="2 3" key="1">
    <citation type="submission" date="2017-05" db="EMBL/GenBank/DDBJ databases">
        <authorList>
            <person name="Varghese N."/>
            <person name="Submissions S."/>
        </authorList>
    </citation>
    <scope>NUCLEOTIDE SEQUENCE [LARGE SCALE GENOMIC DNA]</scope>
    <source>
        <strain evidence="2 3">DSM 25457</strain>
    </source>
</reference>
<gene>
    <name evidence="2" type="ORF">SAMN06265222_108150</name>
</gene>
<keyword evidence="1" id="KW-0597">Phosphoprotein</keyword>
<comment type="caution">
    <text evidence="2">The sequence shown here is derived from an EMBL/GenBank/DDBJ whole genome shotgun (WGS) entry which is preliminary data.</text>
</comment>
<organism evidence="2 3">
    <name type="scientific">Neorhodopirellula lusitana</name>
    <dbReference type="NCBI Taxonomy" id="445327"/>
    <lineage>
        <taxon>Bacteria</taxon>
        <taxon>Pseudomonadati</taxon>
        <taxon>Planctomycetota</taxon>
        <taxon>Planctomycetia</taxon>
        <taxon>Pirellulales</taxon>
        <taxon>Pirellulaceae</taxon>
        <taxon>Neorhodopirellula</taxon>
    </lineage>
</organism>